<dbReference type="STRING" id="10228.B3S9W5"/>
<dbReference type="KEGG" id="tad:TRIADDRAFT_61049"/>
<dbReference type="GeneID" id="6758313"/>
<evidence type="ECO:0000256" key="3">
    <source>
        <dbReference type="SAM" id="Coils"/>
    </source>
</evidence>
<dbReference type="PANTHER" id="PTHR31784">
    <property type="entry name" value="BIOGENESIS OF LYSOSOME-RELATED ORGANELLES COMPLEX 1 SUBUNIT 5"/>
    <property type="match status" value="1"/>
</dbReference>
<gene>
    <name evidence="4" type="ORF">TRIADDRAFT_61049</name>
</gene>
<dbReference type="OMA" id="MHGNLNE"/>
<dbReference type="CTD" id="6758313"/>
<keyword evidence="5" id="KW-1185">Reference proteome</keyword>
<evidence type="ECO:0000256" key="2">
    <source>
        <dbReference type="ARBA" id="ARBA00019580"/>
    </source>
</evidence>
<name>B3S9W5_TRIAD</name>
<dbReference type="PhylomeDB" id="B3S9W5"/>
<dbReference type="OrthoDB" id="18964at2759"/>
<sequence length="151" mass="17865">MSAEQVFKDTSAIYARLFDHRAAIHGEVNHLIKELEIKRNDRELMLLNKCHEKTRHVQIQLHPECVQYLQHQIESAAEKINDLTQNLSEMIKKDSSEEVTETRPRSESVADEFAAEWDEFMREMNEKCQKVDNEYNEKMKHLSDDFSELKT</sequence>
<proteinExistence type="inferred from homology"/>
<evidence type="ECO:0000256" key="1">
    <source>
        <dbReference type="ARBA" id="ARBA00010754"/>
    </source>
</evidence>
<organism evidence="4 5">
    <name type="scientific">Trichoplax adhaerens</name>
    <name type="common">Trichoplax reptans</name>
    <dbReference type="NCBI Taxonomy" id="10228"/>
    <lineage>
        <taxon>Eukaryota</taxon>
        <taxon>Metazoa</taxon>
        <taxon>Placozoa</taxon>
        <taxon>Uniplacotomia</taxon>
        <taxon>Trichoplacea</taxon>
        <taxon>Trichoplacidae</taxon>
        <taxon>Trichoplax</taxon>
    </lineage>
</organism>
<dbReference type="AlphaFoldDB" id="B3S9W5"/>
<dbReference type="PANTHER" id="PTHR31784:SF2">
    <property type="entry name" value="BIOGENESIS OF LYSOSOME-RELATED ORGANELLES COMPLEX 1 SUBUNIT 5"/>
    <property type="match status" value="1"/>
</dbReference>
<dbReference type="FunCoup" id="B3S9W5">
    <property type="interactions" value="1689"/>
</dbReference>
<dbReference type="InParanoid" id="B3S9W5"/>
<dbReference type="EMBL" id="DS985260">
    <property type="protein sequence ID" value="EDV20407.1"/>
    <property type="molecule type" value="Genomic_DNA"/>
</dbReference>
<dbReference type="GO" id="GO:0030133">
    <property type="term" value="C:transport vesicle"/>
    <property type="evidence" value="ECO:0007669"/>
    <property type="project" value="InterPro"/>
</dbReference>
<dbReference type="Pfam" id="PF14942">
    <property type="entry name" value="Muted"/>
    <property type="match status" value="1"/>
</dbReference>
<evidence type="ECO:0000313" key="4">
    <source>
        <dbReference type="EMBL" id="EDV20407.1"/>
    </source>
</evidence>
<accession>B3S9W5</accession>
<dbReference type="Gene3D" id="1.20.120.20">
    <property type="entry name" value="Apolipoprotein"/>
    <property type="match status" value="1"/>
</dbReference>
<dbReference type="GO" id="GO:0031083">
    <property type="term" value="C:BLOC-1 complex"/>
    <property type="evidence" value="ECO:0000318"/>
    <property type="project" value="GO_Central"/>
</dbReference>
<dbReference type="eggNOG" id="ENOG502SGGQ">
    <property type="taxonomic scope" value="Eukaryota"/>
</dbReference>
<evidence type="ECO:0000313" key="5">
    <source>
        <dbReference type="Proteomes" id="UP000009022"/>
    </source>
</evidence>
<dbReference type="InterPro" id="IPR017243">
    <property type="entry name" value="Bloc1s5"/>
</dbReference>
<dbReference type="RefSeq" id="XP_002117101.1">
    <property type="nucleotide sequence ID" value="XM_002117065.1"/>
</dbReference>
<reference evidence="4 5" key="1">
    <citation type="journal article" date="2008" name="Nature">
        <title>The Trichoplax genome and the nature of placozoans.</title>
        <authorList>
            <person name="Srivastava M."/>
            <person name="Begovic E."/>
            <person name="Chapman J."/>
            <person name="Putnam N.H."/>
            <person name="Hellsten U."/>
            <person name="Kawashima T."/>
            <person name="Kuo A."/>
            <person name="Mitros T."/>
            <person name="Salamov A."/>
            <person name="Carpenter M.L."/>
            <person name="Signorovitch A.Y."/>
            <person name="Moreno M.A."/>
            <person name="Kamm K."/>
            <person name="Grimwood J."/>
            <person name="Schmutz J."/>
            <person name="Shapiro H."/>
            <person name="Grigoriev I.V."/>
            <person name="Buss L.W."/>
            <person name="Schierwater B."/>
            <person name="Dellaporta S.L."/>
            <person name="Rokhsar D.S."/>
        </authorList>
    </citation>
    <scope>NUCLEOTIDE SEQUENCE [LARGE SCALE GENOMIC DNA]</scope>
    <source>
        <strain evidence="4 5">Grell-BS-1999</strain>
    </source>
</reference>
<feature type="coiled-coil region" evidence="3">
    <location>
        <begin position="66"/>
        <end position="93"/>
    </location>
</feature>
<protein>
    <recommendedName>
        <fullName evidence="2">Biogenesis of lysosome-related organelles complex 1 subunit 5</fullName>
    </recommendedName>
</protein>
<dbReference type="Proteomes" id="UP000009022">
    <property type="component" value="Unassembled WGS sequence"/>
</dbReference>
<comment type="similarity">
    <text evidence="1">Belongs to the BLOC1S5 family.</text>
</comment>
<dbReference type="HOGENOM" id="CLU_110751_1_0_1"/>
<keyword evidence="3" id="KW-0175">Coiled coil</keyword>